<dbReference type="Pfam" id="PF13091">
    <property type="entry name" value="PLDc_2"/>
    <property type="match status" value="1"/>
</dbReference>
<dbReference type="InterPro" id="IPR001736">
    <property type="entry name" value="PLipase_D/transphosphatidylase"/>
</dbReference>
<name>A0A382XJP2_9ZZZZ</name>
<dbReference type="PROSITE" id="PS50035">
    <property type="entry name" value="PLD"/>
    <property type="match status" value="2"/>
</dbReference>
<feature type="non-terminal residue" evidence="2">
    <location>
        <position position="270"/>
    </location>
</feature>
<dbReference type="EMBL" id="UINC01168358">
    <property type="protein sequence ID" value="SVD71356.1"/>
    <property type="molecule type" value="Genomic_DNA"/>
</dbReference>
<feature type="domain" description="PLD phosphodiesterase" evidence="1">
    <location>
        <begin position="228"/>
        <end position="255"/>
    </location>
</feature>
<proteinExistence type="predicted"/>
<sequence>GTPVVKPQYRQKMSKAKELGLDVRNADTGFIKAIVPARVDHSKIIIIDGVEAMFGGMNFSDTTAKNHDAMVRVAGPFVRELEISFSNNWNCIRDGAPYAPITIYDKTAALKRIQMRLQEEGYSSCAGNLTLTSPYLRNTREVLIEKFDAATKSIEVEQLLLNDTKTLKALARAAKRGVKVRLLVDPAKHLYYRDWKGGPNNKAVGMVEELKREHPELPIEVRHYTVAPGQELHVKMCIIDDKTLGMGSTNFSSGTFQSNYELFAFIEGAG</sequence>
<evidence type="ECO:0000313" key="2">
    <source>
        <dbReference type="EMBL" id="SVD71356.1"/>
    </source>
</evidence>
<evidence type="ECO:0000259" key="1">
    <source>
        <dbReference type="PROSITE" id="PS50035"/>
    </source>
</evidence>
<feature type="non-terminal residue" evidence="2">
    <location>
        <position position="1"/>
    </location>
</feature>
<dbReference type="GO" id="GO:0030572">
    <property type="term" value="F:phosphatidyltransferase activity"/>
    <property type="evidence" value="ECO:0007669"/>
    <property type="project" value="UniProtKB-ARBA"/>
</dbReference>
<protein>
    <recommendedName>
        <fullName evidence="1">PLD phosphodiesterase domain-containing protein</fullName>
    </recommendedName>
</protein>
<reference evidence="2" key="1">
    <citation type="submission" date="2018-05" db="EMBL/GenBank/DDBJ databases">
        <authorList>
            <person name="Lanie J.A."/>
            <person name="Ng W.-L."/>
            <person name="Kazmierczak K.M."/>
            <person name="Andrzejewski T.M."/>
            <person name="Davidsen T.M."/>
            <person name="Wayne K.J."/>
            <person name="Tettelin H."/>
            <person name="Glass J.I."/>
            <person name="Rusch D."/>
            <person name="Podicherti R."/>
            <person name="Tsui H.-C.T."/>
            <person name="Winkler M.E."/>
        </authorList>
    </citation>
    <scope>NUCLEOTIDE SEQUENCE</scope>
</reference>
<dbReference type="Gene3D" id="3.30.870.10">
    <property type="entry name" value="Endonuclease Chain A"/>
    <property type="match status" value="2"/>
</dbReference>
<dbReference type="PANTHER" id="PTHR21248:SF22">
    <property type="entry name" value="PHOSPHOLIPASE D"/>
    <property type="match status" value="1"/>
</dbReference>
<feature type="domain" description="PLD phosphodiesterase" evidence="1">
    <location>
        <begin position="36"/>
        <end position="63"/>
    </location>
</feature>
<dbReference type="PANTHER" id="PTHR21248">
    <property type="entry name" value="CARDIOLIPIN SYNTHASE"/>
    <property type="match status" value="1"/>
</dbReference>
<dbReference type="GO" id="GO:0032049">
    <property type="term" value="P:cardiolipin biosynthetic process"/>
    <property type="evidence" value="ECO:0007669"/>
    <property type="project" value="UniProtKB-ARBA"/>
</dbReference>
<accession>A0A382XJP2</accession>
<dbReference type="InterPro" id="IPR025202">
    <property type="entry name" value="PLD-like_dom"/>
</dbReference>
<dbReference type="SUPFAM" id="SSF56024">
    <property type="entry name" value="Phospholipase D/nuclease"/>
    <property type="match status" value="2"/>
</dbReference>
<dbReference type="AlphaFoldDB" id="A0A382XJP2"/>
<gene>
    <name evidence="2" type="ORF">METZ01_LOCUS424210</name>
</gene>
<organism evidence="2">
    <name type="scientific">marine metagenome</name>
    <dbReference type="NCBI Taxonomy" id="408172"/>
    <lineage>
        <taxon>unclassified sequences</taxon>
        <taxon>metagenomes</taxon>
        <taxon>ecological metagenomes</taxon>
    </lineage>
</organism>